<dbReference type="AlphaFoldDB" id="A0A9Q6ZDR3"/>
<dbReference type="GeneID" id="93526656"/>
<dbReference type="RefSeq" id="WP_002990559.1">
    <property type="nucleotide sequence ID" value="NZ_CP068108.1"/>
</dbReference>
<dbReference type="EMBL" id="CP068108">
    <property type="protein sequence ID" value="QQU00801.1"/>
    <property type="molecule type" value="Genomic_DNA"/>
</dbReference>
<evidence type="ECO:0000313" key="3">
    <source>
        <dbReference type="Proteomes" id="UP000596202"/>
    </source>
</evidence>
<dbReference type="Pfam" id="PF19512">
    <property type="entry name" value="DUF6046"/>
    <property type="match status" value="1"/>
</dbReference>
<name>A0A9Q6ZDR3_MYROD</name>
<feature type="domain" description="DUF6046" evidence="1">
    <location>
        <begin position="69"/>
        <end position="196"/>
    </location>
</feature>
<proteinExistence type="predicted"/>
<dbReference type="Proteomes" id="UP000596202">
    <property type="component" value="Chromosome"/>
</dbReference>
<reference evidence="2 3" key="1">
    <citation type="submission" date="2021-01" db="EMBL/GenBank/DDBJ databases">
        <title>FDA dAtabase for Regulatory Grade micrObial Sequences (FDA-ARGOS): Supporting development and validation of Infectious Disease Dx tests.</title>
        <authorList>
            <person name="Sproer C."/>
            <person name="Gronow S."/>
            <person name="Severitt S."/>
            <person name="Schroder I."/>
            <person name="Tallon L."/>
            <person name="Sadzewicz L."/>
            <person name="Zhao X."/>
            <person name="Boylan J."/>
            <person name="Ott S."/>
            <person name="Bowen H."/>
            <person name="Vavikolanu K."/>
            <person name="Mehta A."/>
            <person name="Aluvathingal J."/>
            <person name="Nadendla S."/>
            <person name="Lowell S."/>
            <person name="Myers T."/>
            <person name="Yan Y."/>
            <person name="Sichtig H."/>
        </authorList>
    </citation>
    <scope>NUCLEOTIDE SEQUENCE [LARGE SCALE GENOMIC DNA]</scope>
    <source>
        <strain evidence="2 3">FDAARGOS_1131</strain>
    </source>
</reference>
<sequence>MNDMILSSLMGGKIIKQAPPFIALEQALGISVVSHNSDPSWNNVNSRVAKEQQFFPLTLSVDGGTAFTLPYEPLISIEGKNSIVKRSVLKYNEQFSGSTYGTVKERWSTDDYKISITGVLLGENERGTYDQAFPREDFESLKYYLLQGKEIAVTSPIFEIMGIHYIAIEDFSFPFVKGENVLAYEIKALSDVPLQLFE</sequence>
<gene>
    <name evidence="2" type="ORF">I6I88_03265</name>
</gene>
<protein>
    <recommendedName>
        <fullName evidence="1">DUF6046 domain-containing protein</fullName>
    </recommendedName>
</protein>
<evidence type="ECO:0000259" key="1">
    <source>
        <dbReference type="Pfam" id="PF19512"/>
    </source>
</evidence>
<organism evidence="2 3">
    <name type="scientific">Myroides odoratus</name>
    <name type="common">Flavobacterium odoratum</name>
    <dbReference type="NCBI Taxonomy" id="256"/>
    <lineage>
        <taxon>Bacteria</taxon>
        <taxon>Pseudomonadati</taxon>
        <taxon>Bacteroidota</taxon>
        <taxon>Flavobacteriia</taxon>
        <taxon>Flavobacteriales</taxon>
        <taxon>Flavobacteriaceae</taxon>
        <taxon>Myroides</taxon>
    </lineage>
</organism>
<evidence type="ECO:0000313" key="2">
    <source>
        <dbReference type="EMBL" id="QQU00801.1"/>
    </source>
</evidence>
<dbReference type="OrthoDB" id="1069014at2"/>
<dbReference type="InterPro" id="IPR046109">
    <property type="entry name" value="DUF6046"/>
</dbReference>
<accession>A0A9Q6ZDR3</accession>